<gene>
    <name evidence="2" type="ORF">ACFPK1_32280</name>
</gene>
<name>A0ABV9ZNK2_9PSEU</name>
<dbReference type="PANTHER" id="PTHR33498">
    <property type="entry name" value="TRANSPOSASE FOR INSERTION SEQUENCE ELEMENT IS1557"/>
    <property type="match status" value="1"/>
</dbReference>
<reference evidence="3" key="1">
    <citation type="journal article" date="2019" name="Int. J. Syst. Evol. Microbiol.">
        <title>The Global Catalogue of Microorganisms (GCM) 10K type strain sequencing project: providing services to taxonomists for standard genome sequencing and annotation.</title>
        <authorList>
            <consortium name="The Broad Institute Genomics Platform"/>
            <consortium name="The Broad Institute Genome Sequencing Center for Infectious Disease"/>
            <person name="Wu L."/>
            <person name="Ma J."/>
        </authorList>
    </citation>
    <scope>NUCLEOTIDE SEQUENCE [LARGE SCALE GENOMIC DNA]</scope>
    <source>
        <strain evidence="3">XZYJ18</strain>
    </source>
</reference>
<dbReference type="PANTHER" id="PTHR33498:SF1">
    <property type="entry name" value="TRANSPOSASE FOR INSERTION SEQUENCE ELEMENT IS1557"/>
    <property type="match status" value="1"/>
</dbReference>
<keyword evidence="3" id="KW-1185">Reference proteome</keyword>
<dbReference type="Pfam" id="PF01610">
    <property type="entry name" value="DDE_Tnp_ISL3"/>
    <property type="match status" value="1"/>
</dbReference>
<evidence type="ECO:0000313" key="2">
    <source>
        <dbReference type="EMBL" id="MFC5142939.1"/>
    </source>
</evidence>
<protein>
    <submittedName>
        <fullName evidence="2">Transposase</fullName>
    </submittedName>
</protein>
<dbReference type="EMBL" id="JBHSKG010000030">
    <property type="protein sequence ID" value="MFC5142939.1"/>
    <property type="molecule type" value="Genomic_DNA"/>
</dbReference>
<dbReference type="RefSeq" id="WP_378025029.1">
    <property type="nucleotide sequence ID" value="NZ_JBHSKG010000030.1"/>
</dbReference>
<dbReference type="InterPro" id="IPR002560">
    <property type="entry name" value="Transposase_DDE"/>
</dbReference>
<organism evidence="2 3">
    <name type="scientific">Actinomycetospora rhizophila</name>
    <dbReference type="NCBI Taxonomy" id="1416876"/>
    <lineage>
        <taxon>Bacteria</taxon>
        <taxon>Bacillati</taxon>
        <taxon>Actinomycetota</taxon>
        <taxon>Actinomycetes</taxon>
        <taxon>Pseudonocardiales</taxon>
        <taxon>Pseudonocardiaceae</taxon>
        <taxon>Actinomycetospora</taxon>
    </lineage>
</organism>
<accession>A0ABV9ZNK2</accession>
<evidence type="ECO:0000259" key="1">
    <source>
        <dbReference type="Pfam" id="PF01610"/>
    </source>
</evidence>
<proteinExistence type="predicted"/>
<sequence length="183" mass="20432">MDIVPGRSGVVLSAWLRERDLGWRGGVHVAARDPFRGYASALRAQLPHALRVLDAFHVVRCGFDAVDQVRRRVQQETLGHRGHDHHSNTSWAWLLAGLAVGDPDGEVAAAWIAAHELRLLYRHHTPPAPRRRSAGLAFCADSEVPELHRLARSLDSWREELLARFTVARVFKRPTGAVNPADQ</sequence>
<dbReference type="Proteomes" id="UP001596175">
    <property type="component" value="Unassembled WGS sequence"/>
</dbReference>
<comment type="caution">
    <text evidence="2">The sequence shown here is derived from an EMBL/GenBank/DDBJ whole genome shotgun (WGS) entry which is preliminary data.</text>
</comment>
<dbReference type="InterPro" id="IPR047951">
    <property type="entry name" value="Transpos_ISL3"/>
</dbReference>
<feature type="domain" description="Transposase IS204/IS1001/IS1096/IS1165 DDE" evidence="1">
    <location>
        <begin position="1"/>
        <end position="166"/>
    </location>
</feature>
<evidence type="ECO:0000313" key="3">
    <source>
        <dbReference type="Proteomes" id="UP001596175"/>
    </source>
</evidence>